<dbReference type="STRING" id="45882.A0A0V1AN81"/>
<gene>
    <name evidence="1" type="ORF">T03_10175</name>
</gene>
<proteinExistence type="predicted"/>
<dbReference type="Gene3D" id="1.20.930.80">
    <property type="match status" value="1"/>
</dbReference>
<accession>A0A0V1AN81</accession>
<keyword evidence="2" id="KW-1185">Reference proteome</keyword>
<name>A0A0V1AN81_TRIBR</name>
<protein>
    <submittedName>
        <fullName evidence="1">Uncharacterized protein</fullName>
    </submittedName>
</protein>
<evidence type="ECO:0000313" key="1">
    <source>
        <dbReference type="EMBL" id="KRY25667.1"/>
    </source>
</evidence>
<comment type="caution">
    <text evidence="1">The sequence shown here is derived from an EMBL/GenBank/DDBJ whole genome shotgun (WGS) entry which is preliminary data.</text>
</comment>
<dbReference type="Pfam" id="PF26466">
    <property type="entry name" value="DNA_primase_lrg_N"/>
    <property type="match status" value="1"/>
</dbReference>
<evidence type="ECO:0000313" key="2">
    <source>
        <dbReference type="Proteomes" id="UP000054653"/>
    </source>
</evidence>
<dbReference type="Proteomes" id="UP000054653">
    <property type="component" value="Unassembled WGS sequence"/>
</dbReference>
<feature type="non-terminal residue" evidence="1">
    <location>
        <position position="1"/>
    </location>
</feature>
<organism evidence="1 2">
    <name type="scientific">Trichinella britovi</name>
    <name type="common">Parasitic roundworm</name>
    <dbReference type="NCBI Taxonomy" id="45882"/>
    <lineage>
        <taxon>Eukaryota</taxon>
        <taxon>Metazoa</taxon>
        <taxon>Ecdysozoa</taxon>
        <taxon>Nematoda</taxon>
        <taxon>Enoplea</taxon>
        <taxon>Dorylaimia</taxon>
        <taxon>Trichinellida</taxon>
        <taxon>Trichinellidae</taxon>
        <taxon>Trichinella</taxon>
    </lineage>
</organism>
<reference evidence="1 2" key="1">
    <citation type="submission" date="2015-01" db="EMBL/GenBank/DDBJ databases">
        <title>Evolution of Trichinella species and genotypes.</title>
        <authorList>
            <person name="Korhonen P.K."/>
            <person name="Edoardo P."/>
            <person name="Giuseppe L.R."/>
            <person name="Gasser R.B."/>
        </authorList>
    </citation>
    <scope>NUCLEOTIDE SEQUENCE [LARGE SCALE GENOMIC DNA]</scope>
    <source>
        <strain evidence="1">ISS120</strain>
    </source>
</reference>
<dbReference type="EMBL" id="JYDI01002183">
    <property type="protein sequence ID" value="KRY25667.1"/>
    <property type="molecule type" value="Genomic_DNA"/>
</dbReference>
<sequence>LIAFAETFHDIKWFLQQEVDLFHFRILCERNASIRDFLSQNNITYESISEDEKEHQWKQLFDGGHSAKKLPPEEEAIEQKRFVMQWEFYKDHFKSQLLFCLR</sequence>
<dbReference type="AlphaFoldDB" id="A0A0V1AN81"/>